<dbReference type="Proteomes" id="UP000310189">
    <property type="component" value="Unassembled WGS sequence"/>
</dbReference>
<dbReference type="InterPro" id="IPR041899">
    <property type="entry name" value="MAGE_WH2"/>
</dbReference>
<dbReference type="EMBL" id="SPNW01000008">
    <property type="protein sequence ID" value="TIA92144.1"/>
    <property type="molecule type" value="Genomic_DNA"/>
</dbReference>
<dbReference type="InterPro" id="IPR002190">
    <property type="entry name" value="MHD_dom"/>
</dbReference>
<dbReference type="SMART" id="SM01373">
    <property type="entry name" value="MAGE"/>
    <property type="match status" value="1"/>
</dbReference>
<dbReference type="PANTHER" id="PTHR11736:SF14">
    <property type="entry name" value="NSE3 HOMOLOG, SMC5-SMC6 COMPLEX COMPONENT"/>
    <property type="match status" value="1"/>
</dbReference>
<feature type="domain" description="MAGE" evidence="2">
    <location>
        <begin position="26"/>
        <end position="232"/>
    </location>
</feature>
<dbReference type="Gene3D" id="1.10.10.1200">
    <property type="entry name" value="MAGE homology domain, winged helix WH1 motif"/>
    <property type="match status" value="1"/>
</dbReference>
<evidence type="ECO:0000259" key="2">
    <source>
        <dbReference type="PROSITE" id="PS50838"/>
    </source>
</evidence>
<evidence type="ECO:0000313" key="3">
    <source>
        <dbReference type="EMBL" id="TIA92144.1"/>
    </source>
</evidence>
<dbReference type="InterPro" id="IPR037445">
    <property type="entry name" value="MAGE"/>
</dbReference>
<dbReference type="PROSITE" id="PS50838">
    <property type="entry name" value="MAGE"/>
    <property type="match status" value="1"/>
</dbReference>
<dbReference type="AlphaFoldDB" id="A0A4T0FWH8"/>
<protein>
    <recommendedName>
        <fullName evidence="2">MAGE domain-containing protein</fullName>
    </recommendedName>
</protein>
<dbReference type="OrthoDB" id="205198at2759"/>
<evidence type="ECO:0000256" key="1">
    <source>
        <dbReference type="SAM" id="MobiDB-lite"/>
    </source>
</evidence>
<organism evidence="3 4">
    <name type="scientific">Wallemia hederae</name>
    <dbReference type="NCBI Taxonomy" id="1540922"/>
    <lineage>
        <taxon>Eukaryota</taxon>
        <taxon>Fungi</taxon>
        <taxon>Dikarya</taxon>
        <taxon>Basidiomycota</taxon>
        <taxon>Wallemiomycotina</taxon>
        <taxon>Wallemiomycetes</taxon>
        <taxon>Wallemiales</taxon>
        <taxon>Wallemiaceae</taxon>
        <taxon>Wallemia</taxon>
    </lineage>
</organism>
<name>A0A4T0FWH8_9BASI</name>
<dbReference type="InterPro" id="IPR041898">
    <property type="entry name" value="MAGE_WH1"/>
</dbReference>
<comment type="caution">
    <text evidence="3">The sequence shown here is derived from an EMBL/GenBank/DDBJ whole genome shotgun (WGS) entry which is preliminary data.</text>
</comment>
<dbReference type="GO" id="GO:0005634">
    <property type="term" value="C:nucleus"/>
    <property type="evidence" value="ECO:0007669"/>
    <property type="project" value="TreeGrafter"/>
</dbReference>
<reference evidence="3 4" key="1">
    <citation type="submission" date="2019-03" db="EMBL/GenBank/DDBJ databases">
        <title>Sequencing 23 genomes of Wallemia ichthyophaga.</title>
        <authorList>
            <person name="Gostincar C."/>
        </authorList>
    </citation>
    <scope>NUCLEOTIDE SEQUENCE [LARGE SCALE GENOMIC DNA]</scope>
    <source>
        <strain evidence="3 4">EXF-5753</strain>
    </source>
</reference>
<keyword evidence="4" id="KW-1185">Reference proteome</keyword>
<accession>A0A4T0FWH8</accession>
<sequence>MSDYSEEEGHTQAPTLTQGNAYMRRREREVASIVRIALSAESRRTTMKRDEVAKKLGVSNNSMLGYTILKASDRMKEVFGYEIKEIPPKESYKLKELSTFPKTNAYVVVNTKSDPNNSIEAFAKWENTHLVGVLHTILAIIMGNGGAISDVQLYIHMKKLGLDQTAKMPGEEKMLLEGFIGQLTRQAYLEKKKSSIGNQDSEYSWGARALLEIGEENIGHFIIDIMNKSRRDSRLSQEAVNELNKKVLDDLQRGVGHEWNS</sequence>
<dbReference type="Gene3D" id="1.10.10.1210">
    <property type="entry name" value="MAGE homology domain, winged helix WH2 motif"/>
    <property type="match status" value="1"/>
</dbReference>
<dbReference type="Pfam" id="PF01454">
    <property type="entry name" value="MAGE"/>
    <property type="match status" value="1"/>
</dbReference>
<gene>
    <name evidence="3" type="ORF">E3P99_00746</name>
</gene>
<dbReference type="PANTHER" id="PTHR11736">
    <property type="entry name" value="MELANOMA-ASSOCIATED ANTIGEN MAGE ANTIGEN"/>
    <property type="match status" value="1"/>
</dbReference>
<feature type="region of interest" description="Disordered" evidence="1">
    <location>
        <begin position="1"/>
        <end position="22"/>
    </location>
</feature>
<proteinExistence type="predicted"/>
<evidence type="ECO:0000313" key="4">
    <source>
        <dbReference type="Proteomes" id="UP000310189"/>
    </source>
</evidence>